<proteinExistence type="predicted"/>
<dbReference type="Gene3D" id="1.50.10.140">
    <property type="match status" value="1"/>
</dbReference>
<reference evidence="2 3" key="1">
    <citation type="submission" date="2016-09" db="EMBL/GenBank/DDBJ databases">
        <title>Serratia marcescens MSU-97 and epiphytic antimycotic-producing bacteria.</title>
        <authorList>
            <person name="Matilla M.A."/>
        </authorList>
    </citation>
    <scope>NUCLEOTIDE SEQUENCE [LARGE SCALE GENOMIC DNA]</scope>
    <source>
        <strain evidence="2 3">MSU-97</strain>
    </source>
</reference>
<dbReference type="Pfam" id="PF11329">
    <property type="entry name" value="DUF3131"/>
    <property type="match status" value="1"/>
</dbReference>
<evidence type="ECO:0000313" key="2">
    <source>
        <dbReference type="EMBL" id="OKB68360.1"/>
    </source>
</evidence>
<dbReference type="Proteomes" id="UP000185770">
    <property type="component" value="Unassembled WGS sequence"/>
</dbReference>
<dbReference type="AlphaFoldDB" id="A0A1Q4P5G0"/>
<evidence type="ECO:0000259" key="1">
    <source>
        <dbReference type="Pfam" id="PF11329"/>
    </source>
</evidence>
<accession>A0A1Q4P5G0</accession>
<dbReference type="OrthoDB" id="9147113at2"/>
<dbReference type="EMBL" id="MJAO01000002">
    <property type="protein sequence ID" value="OKB68360.1"/>
    <property type="molecule type" value="Genomic_DNA"/>
</dbReference>
<protein>
    <recommendedName>
        <fullName evidence="1">DUF3131 domain-containing protein</fullName>
    </recommendedName>
</protein>
<evidence type="ECO:0000313" key="3">
    <source>
        <dbReference type="Proteomes" id="UP000185770"/>
    </source>
</evidence>
<organism evidence="2 3">
    <name type="scientific">Serratia marcescens</name>
    <dbReference type="NCBI Taxonomy" id="615"/>
    <lineage>
        <taxon>Bacteria</taxon>
        <taxon>Pseudomonadati</taxon>
        <taxon>Pseudomonadota</taxon>
        <taxon>Gammaproteobacteria</taxon>
        <taxon>Enterobacterales</taxon>
        <taxon>Yersiniaceae</taxon>
        <taxon>Serratia</taxon>
    </lineage>
</organism>
<gene>
    <name evidence="2" type="ORF">BHU62_02510</name>
</gene>
<sequence>MPHHYLIRPFVTLAALIRRVLCGCLLLLLMAPAAVGDTQLPAAAYPQRHGDLTPREQAMAAKAWQYFVTNYQPATGLVNAVNNYPSTTMWDSASYLAALTAARELGLIDKEQFDQRLIKFLATLNTVPLFQNQMPNKAYNTITAQKVDYLNKPGEIGFSSIDIGRMLLWLKIIKERYPEFANDIDNVVLRWDFSHIIDDCGTLYGANLDANKQPVYVQEGRLGYEEYAASGFQLWGFSTCQASRAEPYQLAEIYCVLVPYDSRDPRTTSQHNYVATEPYVLHGLEMGWDTSDDRSADLGKHSHPWMQDFANRVYQVQENRYQITGRLTARSEHQLDRAPYFVYDTVYSDGFDWNTITDKGEYVPDTAAISLKAALGMWSLWQSPYTDRLLDVIENANEKDKGFYEGLYENGAGPIREFTANNNGIMLEALLFKKQGRLLKFNTNDQSNSKYAPALWDKTLVNVFDDKNTPFNRPFITPDANLKTWCQQTGVALRNAPSCKACKCPQCQNDAPMKLPPVATSCLKP</sequence>
<dbReference type="InterPro" id="IPR021478">
    <property type="entry name" value="DUF3131"/>
</dbReference>
<name>A0A1Q4P5G0_SERMA</name>
<comment type="caution">
    <text evidence="2">The sequence shown here is derived from an EMBL/GenBank/DDBJ whole genome shotgun (WGS) entry which is preliminary data.</text>
</comment>
<dbReference type="RefSeq" id="WP_073529006.1">
    <property type="nucleotide sequence ID" value="NZ_MJAO01000002.1"/>
</dbReference>
<feature type="domain" description="DUF3131" evidence="1">
    <location>
        <begin position="59"/>
        <end position="436"/>
    </location>
</feature>